<feature type="compositionally biased region" description="Low complexity" evidence="1">
    <location>
        <begin position="280"/>
        <end position="301"/>
    </location>
</feature>
<dbReference type="GeneID" id="55999343"/>
<evidence type="ECO:0000313" key="2">
    <source>
        <dbReference type="EMBL" id="QKX64691.1"/>
    </source>
</evidence>
<feature type="non-terminal residue" evidence="2">
    <location>
        <position position="1"/>
    </location>
</feature>
<dbReference type="EMBL" id="CP055903">
    <property type="protein sequence ID" value="QKX64691.1"/>
    <property type="molecule type" value="Genomic_DNA"/>
</dbReference>
<dbReference type="KEGG" id="trg:TRUGW13939_11867"/>
<evidence type="ECO:0000313" key="3">
    <source>
        <dbReference type="Proteomes" id="UP000509510"/>
    </source>
</evidence>
<feature type="region of interest" description="Disordered" evidence="1">
    <location>
        <begin position="229"/>
        <end position="268"/>
    </location>
</feature>
<evidence type="ECO:0000256" key="1">
    <source>
        <dbReference type="SAM" id="MobiDB-lite"/>
    </source>
</evidence>
<feature type="region of interest" description="Disordered" evidence="1">
    <location>
        <begin position="280"/>
        <end position="314"/>
    </location>
</feature>
<dbReference type="Proteomes" id="UP000509510">
    <property type="component" value="Chromosome VI"/>
</dbReference>
<keyword evidence="3" id="KW-1185">Reference proteome</keyword>
<organism evidence="2 3">
    <name type="scientific">Talaromyces rugulosus</name>
    <name type="common">Penicillium rugulosum</name>
    <dbReference type="NCBI Taxonomy" id="121627"/>
    <lineage>
        <taxon>Eukaryota</taxon>
        <taxon>Fungi</taxon>
        <taxon>Dikarya</taxon>
        <taxon>Ascomycota</taxon>
        <taxon>Pezizomycotina</taxon>
        <taxon>Eurotiomycetes</taxon>
        <taxon>Eurotiomycetidae</taxon>
        <taxon>Eurotiales</taxon>
        <taxon>Trichocomaceae</taxon>
        <taxon>Talaromyces</taxon>
        <taxon>Talaromyces sect. Islandici</taxon>
    </lineage>
</organism>
<feature type="region of interest" description="Disordered" evidence="1">
    <location>
        <begin position="92"/>
        <end position="142"/>
    </location>
</feature>
<feature type="region of interest" description="Disordered" evidence="1">
    <location>
        <begin position="335"/>
        <end position="368"/>
    </location>
</feature>
<reference evidence="3" key="1">
    <citation type="submission" date="2020-06" db="EMBL/GenBank/DDBJ databases">
        <title>A chromosome-scale genome assembly of Talaromyces rugulosus W13939.</title>
        <authorList>
            <person name="Wang B."/>
            <person name="Guo L."/>
            <person name="Ye K."/>
            <person name="Wang L."/>
        </authorList>
    </citation>
    <scope>NUCLEOTIDE SEQUENCE [LARGE SCALE GENOMIC DNA]</scope>
    <source>
        <strain evidence="3">W13939</strain>
    </source>
</reference>
<accession>A0A7H8RG17</accession>
<proteinExistence type="predicted"/>
<feature type="compositionally biased region" description="Basic residues" evidence="1">
    <location>
        <begin position="302"/>
        <end position="314"/>
    </location>
</feature>
<feature type="compositionally biased region" description="Basic and acidic residues" evidence="1">
    <location>
        <begin position="236"/>
        <end position="247"/>
    </location>
</feature>
<dbReference type="RefSeq" id="XP_035350864.1">
    <property type="nucleotide sequence ID" value="XM_035494971.1"/>
</dbReference>
<gene>
    <name evidence="2" type="ORF">TRUGW13939_11867</name>
</gene>
<protein>
    <submittedName>
        <fullName evidence="2">Uncharacterized protein</fullName>
    </submittedName>
</protein>
<name>A0A7H8RG17_TALRU</name>
<feature type="compositionally biased region" description="Acidic residues" evidence="1">
    <location>
        <begin position="99"/>
        <end position="125"/>
    </location>
</feature>
<dbReference type="AlphaFoldDB" id="A0A7H8RG17"/>
<dbReference type="OrthoDB" id="4226740at2759"/>
<sequence>MDEFSLLDLATHHDDDLALLDLLDYRCAKGSGYKSAAAGKTAYHRRDELGLLQGLAGLGSHQELVFLKDEYDDESSEWERFWDRQEDRLSSDRSLWSAEGEDSAIDGDEEGDPPDPQAGEDLDLPDPERPGIRPQDFGFIPPAMIPPSARVAATRTETVTVYLGRWQRPYNMTRPNPDYRGVPRPIMLPGSPDKQRVRHPSVSEFVRGPQRRDFVEECVAARAVDGNLSNINFPDTDYRRLDRETRRSPPRPPNLRRARTGNHLSDSDISLLSLGSPLDSLSPSDPLRVSSSLSSSSSSRGIRQHHRRSSSRRYGRYLDGIRAPVILSVDAPLGNDTSWSEPASPRSHRSHRSTASSLGGVFALDEEL</sequence>